<dbReference type="SUPFAM" id="SSF53474">
    <property type="entry name" value="alpha/beta-Hydrolases"/>
    <property type="match status" value="1"/>
</dbReference>
<accession>A0A3L6ZSM2</accession>
<evidence type="ECO:0000256" key="3">
    <source>
        <dbReference type="ARBA" id="ARBA00022801"/>
    </source>
</evidence>
<comment type="subcellular location">
    <subcellularLocation>
        <location evidence="1">Cytoplasm</location>
    </subcellularLocation>
</comment>
<dbReference type="InterPro" id="IPR029058">
    <property type="entry name" value="AB_hydrolase_fold"/>
</dbReference>
<evidence type="ECO:0000256" key="1">
    <source>
        <dbReference type="ARBA" id="ARBA00004496"/>
    </source>
</evidence>
<sequence length="427" mass="45412">MTGRGVVHPPPRDAVVPRVAAPIAERWEFLGDVARAAVVERLRGVETPILEEDADGSWLVTFVWSSADARAVVLAANALFDHAHPGLSEFERLAGSDLWVLSYLVPSGWRAGYVITEHSGDGPAPWRAATDRRAARLAAMAGGPDPRNPLRAAQMMSEGEQSVVEVPDAPEHPFASPPFGPAPEEWSVPDAVAGLDRRVWVYRPPAPASSPLAARVGVAVDGARQDPGPGREGTPLLLLFDGQVWATRASLATMLDRAIRAGALPPLHVAMIDSVDPDRRTAELGVSGGINDFVLDTLLPLLRRELPVSAAPEATAVSGQSFGGLAALWLLGRAPETVGAAIAQSPSLWRNDPSPLLLDRSAPYRLVLTAGCFEEEIAEGAAGLAERLLAGGAKVLYRPVTGGHDWAWWSQGLIAGLQELYGRPPRR</sequence>
<evidence type="ECO:0000313" key="6">
    <source>
        <dbReference type="EMBL" id="RLP70625.1"/>
    </source>
</evidence>
<dbReference type="InterPro" id="IPR013783">
    <property type="entry name" value="Ig-like_fold"/>
</dbReference>
<dbReference type="SUPFAM" id="SSF81296">
    <property type="entry name" value="E set domains"/>
    <property type="match status" value="1"/>
</dbReference>
<dbReference type="InterPro" id="IPR014756">
    <property type="entry name" value="Ig_E-set"/>
</dbReference>
<keyword evidence="3" id="KW-0378">Hydrolase</keyword>
<name>A0A3L6ZSM2_9MICO</name>
<dbReference type="GO" id="GO:0008849">
    <property type="term" value="F:enterochelin esterase activity"/>
    <property type="evidence" value="ECO:0007669"/>
    <property type="project" value="InterPro"/>
</dbReference>
<dbReference type="GO" id="GO:0006826">
    <property type="term" value="P:iron ion transport"/>
    <property type="evidence" value="ECO:0007669"/>
    <property type="project" value="InterPro"/>
</dbReference>
<dbReference type="AlphaFoldDB" id="A0A3L6ZSM2"/>
<dbReference type="Pfam" id="PF11806">
    <property type="entry name" value="Enterochelin_N"/>
    <property type="match status" value="1"/>
</dbReference>
<protein>
    <submittedName>
        <fullName evidence="6">DUF3327 domain-containing protein</fullName>
    </submittedName>
</protein>
<dbReference type="PANTHER" id="PTHR48098:SF3">
    <property type="entry name" value="IRON(III) ENTEROBACTIN ESTERASE"/>
    <property type="match status" value="1"/>
</dbReference>
<reference evidence="6 7" key="1">
    <citation type="submission" date="2018-10" db="EMBL/GenBank/DDBJ databases">
        <authorList>
            <person name="Li J."/>
        </authorList>
    </citation>
    <scope>NUCLEOTIDE SEQUENCE [LARGE SCALE GENOMIC DNA]</scope>
    <source>
        <strain evidence="6 7">JCM 30549</strain>
    </source>
</reference>
<evidence type="ECO:0000259" key="5">
    <source>
        <dbReference type="Pfam" id="PF11806"/>
    </source>
</evidence>
<proteinExistence type="inferred from homology"/>
<keyword evidence="2" id="KW-0963">Cytoplasm</keyword>
<dbReference type="Gene3D" id="3.40.50.1820">
    <property type="entry name" value="alpha/beta hydrolase"/>
    <property type="match status" value="1"/>
</dbReference>
<dbReference type="GO" id="GO:0005737">
    <property type="term" value="C:cytoplasm"/>
    <property type="evidence" value="ECO:0007669"/>
    <property type="project" value="UniProtKB-SubCell"/>
</dbReference>
<dbReference type="Gene3D" id="2.60.40.10">
    <property type="entry name" value="Immunoglobulins"/>
    <property type="match status" value="1"/>
</dbReference>
<feature type="domain" description="Enterochelin esterase N-terminal" evidence="5">
    <location>
        <begin position="60"/>
        <end position="173"/>
    </location>
</feature>
<dbReference type="InterPro" id="IPR021764">
    <property type="entry name" value="Enterochelin_esterase_N"/>
</dbReference>
<dbReference type="GO" id="GO:0005975">
    <property type="term" value="P:carbohydrate metabolic process"/>
    <property type="evidence" value="ECO:0007669"/>
    <property type="project" value="UniProtKB-ARBA"/>
</dbReference>
<dbReference type="PANTHER" id="PTHR48098">
    <property type="entry name" value="ENTEROCHELIN ESTERASE-RELATED"/>
    <property type="match status" value="1"/>
</dbReference>
<dbReference type="Pfam" id="PF00756">
    <property type="entry name" value="Esterase"/>
    <property type="match status" value="1"/>
</dbReference>
<dbReference type="Proteomes" id="UP000275395">
    <property type="component" value="Unassembled WGS sequence"/>
</dbReference>
<evidence type="ECO:0000256" key="2">
    <source>
        <dbReference type="ARBA" id="ARBA00022490"/>
    </source>
</evidence>
<organism evidence="6 7">
    <name type="scientific">Mycetocola reblochoni</name>
    <dbReference type="NCBI Taxonomy" id="331618"/>
    <lineage>
        <taxon>Bacteria</taxon>
        <taxon>Bacillati</taxon>
        <taxon>Actinomycetota</taxon>
        <taxon>Actinomycetes</taxon>
        <taxon>Micrococcales</taxon>
        <taxon>Microbacteriaceae</taxon>
        <taxon>Mycetocola</taxon>
    </lineage>
</organism>
<comment type="caution">
    <text evidence="6">The sequence shown here is derived from an EMBL/GenBank/DDBJ whole genome shotgun (WGS) entry which is preliminary data.</text>
</comment>
<dbReference type="GO" id="GO:0005506">
    <property type="term" value="F:iron ion binding"/>
    <property type="evidence" value="ECO:0007669"/>
    <property type="project" value="InterPro"/>
</dbReference>
<dbReference type="RefSeq" id="WP_087137655.1">
    <property type="nucleotide sequence ID" value="NZ_JBQDRZ010000001.1"/>
</dbReference>
<evidence type="ECO:0000313" key="7">
    <source>
        <dbReference type="Proteomes" id="UP000275395"/>
    </source>
</evidence>
<dbReference type="InterPro" id="IPR050583">
    <property type="entry name" value="Mycobacterial_A85_antigen"/>
</dbReference>
<evidence type="ECO:0000256" key="4">
    <source>
        <dbReference type="ARBA" id="ARBA00024201"/>
    </source>
</evidence>
<dbReference type="EMBL" id="RCUW01000002">
    <property type="protein sequence ID" value="RLP70625.1"/>
    <property type="molecule type" value="Genomic_DNA"/>
</dbReference>
<dbReference type="InterPro" id="IPR000801">
    <property type="entry name" value="Esterase-like"/>
</dbReference>
<comment type="similarity">
    <text evidence="4">Belongs to the Fes family.</text>
</comment>
<gene>
    <name evidence="6" type="ORF">D9V30_03840</name>
</gene>